<comment type="caution">
    <text evidence="1">The sequence shown here is derived from an EMBL/GenBank/DDBJ whole genome shotgun (WGS) entry which is preliminary data.</text>
</comment>
<accession>A0A2M7CQN0</accession>
<sequence>MENIKNLSEFSSRKEWENYLWKEFLKRVNDKKLELFLNNLLTNQEKRNIIRRLATISLFKRGMSYRQIGEILWLSPNTISSIKKSIGNGEYKSYFEISKKNKNNNKPNKTSKHFLQFSFSDMADGMADIINIMDEIFDRLLNVSGNGRWKFLNPTMPSKRKKLIN</sequence>
<dbReference type="GO" id="GO:0043565">
    <property type="term" value="F:sequence-specific DNA binding"/>
    <property type="evidence" value="ECO:0007669"/>
    <property type="project" value="InterPro"/>
</dbReference>
<evidence type="ECO:0008006" key="3">
    <source>
        <dbReference type="Google" id="ProtNLM"/>
    </source>
</evidence>
<gene>
    <name evidence="1" type="ORF">COS33_00410</name>
</gene>
<dbReference type="InterPro" id="IPR010921">
    <property type="entry name" value="Trp_repressor/repl_initiator"/>
</dbReference>
<dbReference type="InterPro" id="IPR038116">
    <property type="entry name" value="TrpR-like_sf"/>
</dbReference>
<dbReference type="Gene3D" id="1.10.1270.10">
    <property type="entry name" value="TrpR-like"/>
    <property type="match status" value="1"/>
</dbReference>
<evidence type="ECO:0000313" key="1">
    <source>
        <dbReference type="EMBL" id="PIV31977.1"/>
    </source>
</evidence>
<dbReference type="SUPFAM" id="SSF48295">
    <property type="entry name" value="TrpR-like"/>
    <property type="match status" value="1"/>
</dbReference>
<protein>
    <recommendedName>
        <fullName evidence="3">HTH luxR-type domain-containing protein</fullName>
    </recommendedName>
</protein>
<reference evidence="2" key="1">
    <citation type="submission" date="2017-09" db="EMBL/GenBank/DDBJ databases">
        <title>Depth-based differentiation of microbial function through sediment-hosted aquifers and enrichment of novel symbionts in the deep terrestrial subsurface.</title>
        <authorList>
            <person name="Probst A.J."/>
            <person name="Ladd B."/>
            <person name="Jarett J.K."/>
            <person name="Geller-Mcgrath D.E."/>
            <person name="Sieber C.M.K."/>
            <person name="Emerson J.B."/>
            <person name="Anantharaman K."/>
            <person name="Thomas B.C."/>
            <person name="Malmstrom R."/>
            <person name="Stieglmeier M."/>
            <person name="Klingl A."/>
            <person name="Woyke T."/>
            <person name="Ryan C.M."/>
            <person name="Banfield J.F."/>
        </authorList>
    </citation>
    <scope>NUCLEOTIDE SEQUENCE [LARGE SCALE GENOMIC DNA]</scope>
</reference>
<dbReference type="GO" id="GO:0003700">
    <property type="term" value="F:DNA-binding transcription factor activity"/>
    <property type="evidence" value="ECO:0007669"/>
    <property type="project" value="InterPro"/>
</dbReference>
<proteinExistence type="predicted"/>
<dbReference type="Pfam" id="PF01371">
    <property type="entry name" value="Trp_repressor"/>
    <property type="match status" value="1"/>
</dbReference>
<organism evidence="1 2">
    <name type="scientific">Candidatus Wolfebacteria bacterium CG02_land_8_20_14_3_00_37_12</name>
    <dbReference type="NCBI Taxonomy" id="1975066"/>
    <lineage>
        <taxon>Bacteria</taxon>
        <taxon>Candidatus Wolfeibacteriota</taxon>
    </lineage>
</organism>
<dbReference type="AlphaFoldDB" id="A0A2M7CQN0"/>
<dbReference type="Proteomes" id="UP000230595">
    <property type="component" value="Unassembled WGS sequence"/>
</dbReference>
<evidence type="ECO:0000313" key="2">
    <source>
        <dbReference type="Proteomes" id="UP000230595"/>
    </source>
</evidence>
<name>A0A2M7CQN0_9BACT</name>
<dbReference type="EMBL" id="PEUH01000006">
    <property type="protein sequence ID" value="PIV31977.1"/>
    <property type="molecule type" value="Genomic_DNA"/>
</dbReference>
<dbReference type="InterPro" id="IPR000831">
    <property type="entry name" value="Trp_repress"/>
</dbReference>